<reference evidence="1" key="1">
    <citation type="submission" date="2023-03" db="EMBL/GenBank/DDBJ databases">
        <title>Massive genome expansion in bonnet fungi (Mycena s.s.) driven by repeated elements and novel gene families across ecological guilds.</title>
        <authorList>
            <consortium name="Lawrence Berkeley National Laboratory"/>
            <person name="Harder C.B."/>
            <person name="Miyauchi S."/>
            <person name="Viragh M."/>
            <person name="Kuo A."/>
            <person name="Thoen E."/>
            <person name="Andreopoulos B."/>
            <person name="Lu D."/>
            <person name="Skrede I."/>
            <person name="Drula E."/>
            <person name="Henrissat B."/>
            <person name="Morin E."/>
            <person name="Kohler A."/>
            <person name="Barry K."/>
            <person name="LaButti K."/>
            <person name="Morin E."/>
            <person name="Salamov A."/>
            <person name="Lipzen A."/>
            <person name="Mereny Z."/>
            <person name="Hegedus B."/>
            <person name="Baldrian P."/>
            <person name="Stursova M."/>
            <person name="Weitz H."/>
            <person name="Taylor A."/>
            <person name="Grigoriev I.V."/>
            <person name="Nagy L.G."/>
            <person name="Martin F."/>
            <person name="Kauserud H."/>
        </authorList>
    </citation>
    <scope>NUCLEOTIDE SEQUENCE</scope>
    <source>
        <strain evidence="1">CBHHK067</strain>
    </source>
</reference>
<dbReference type="EMBL" id="JARKIE010000024">
    <property type="protein sequence ID" value="KAJ7698977.1"/>
    <property type="molecule type" value="Genomic_DNA"/>
</dbReference>
<gene>
    <name evidence="1" type="ORF">B0H17DRAFT_1257957</name>
</gene>
<name>A0AAD7GK92_MYCRO</name>
<comment type="caution">
    <text evidence="1">The sequence shown here is derived from an EMBL/GenBank/DDBJ whole genome shotgun (WGS) entry which is preliminary data.</text>
</comment>
<protein>
    <submittedName>
        <fullName evidence="1">Uncharacterized protein</fullName>
    </submittedName>
</protein>
<sequence>MAWTPTGYATELRDQLRHYGISYGTTESAAAESIKIDEAARVLRNLTKCGTCVASERGVPHLNCAVSIAFDTSLRAGNLHQCESICDIRAEVKSNAKVGNGHLGGEAGSEAFWVEREGLEGSDGNVHEVEASLGRRHFDQGRMEHLICTLFACSAIPNSLSVLRIQTTSQFNCNAGALIEHPCFAPMWASIDRLSLSAAISDDRQAVPDDGTGGINSLVGTRISTLSGLKYRHRELHEQGKATDANAGT</sequence>
<dbReference type="Proteomes" id="UP001221757">
    <property type="component" value="Unassembled WGS sequence"/>
</dbReference>
<keyword evidence="2" id="KW-1185">Reference proteome</keyword>
<organism evidence="1 2">
    <name type="scientific">Mycena rosella</name>
    <name type="common">Pink bonnet</name>
    <name type="synonym">Agaricus rosellus</name>
    <dbReference type="NCBI Taxonomy" id="1033263"/>
    <lineage>
        <taxon>Eukaryota</taxon>
        <taxon>Fungi</taxon>
        <taxon>Dikarya</taxon>
        <taxon>Basidiomycota</taxon>
        <taxon>Agaricomycotina</taxon>
        <taxon>Agaricomycetes</taxon>
        <taxon>Agaricomycetidae</taxon>
        <taxon>Agaricales</taxon>
        <taxon>Marasmiineae</taxon>
        <taxon>Mycenaceae</taxon>
        <taxon>Mycena</taxon>
    </lineage>
</organism>
<evidence type="ECO:0000313" key="1">
    <source>
        <dbReference type="EMBL" id="KAJ7698977.1"/>
    </source>
</evidence>
<dbReference type="AlphaFoldDB" id="A0AAD7GK92"/>
<proteinExistence type="predicted"/>
<evidence type="ECO:0000313" key="2">
    <source>
        <dbReference type="Proteomes" id="UP001221757"/>
    </source>
</evidence>
<accession>A0AAD7GK92</accession>